<sequence length="89" mass="10088">MSLPVYKDILAIGRERPDALFLDLRYCFPVDPRRADLMVFPLAVLYCRVSRKIGIPGAKSLPIQDVRYVGWPLYPGRCFLSHLSPVGPN</sequence>
<keyword evidence="2" id="KW-1185">Reference proteome</keyword>
<reference evidence="2" key="2">
    <citation type="submission" date="2015-01" db="EMBL/GenBank/DDBJ databases">
        <title>Evolutionary Origins and Diversification of the Mycorrhizal Mutualists.</title>
        <authorList>
            <consortium name="DOE Joint Genome Institute"/>
            <consortium name="Mycorrhizal Genomics Consortium"/>
            <person name="Kohler A."/>
            <person name="Kuo A."/>
            <person name="Nagy L.G."/>
            <person name="Floudas D."/>
            <person name="Copeland A."/>
            <person name="Barry K.W."/>
            <person name="Cichocki N."/>
            <person name="Veneault-Fourrey C."/>
            <person name="LaButti K."/>
            <person name="Lindquist E.A."/>
            <person name="Lipzen A."/>
            <person name="Lundell T."/>
            <person name="Morin E."/>
            <person name="Murat C."/>
            <person name="Riley R."/>
            <person name="Ohm R."/>
            <person name="Sun H."/>
            <person name="Tunlid A."/>
            <person name="Henrissat B."/>
            <person name="Grigoriev I.V."/>
            <person name="Hibbett D.S."/>
            <person name="Martin F."/>
        </authorList>
    </citation>
    <scope>NUCLEOTIDE SEQUENCE [LARGE SCALE GENOMIC DNA]</scope>
    <source>
        <strain evidence="2">Marx 270</strain>
    </source>
</reference>
<protein>
    <submittedName>
        <fullName evidence="1">Uncharacterized protein</fullName>
    </submittedName>
</protein>
<dbReference type="AlphaFoldDB" id="A0A0C3N1C4"/>
<evidence type="ECO:0000313" key="1">
    <source>
        <dbReference type="EMBL" id="KIN94874.1"/>
    </source>
</evidence>
<accession>A0A0C3N1C4</accession>
<reference evidence="1 2" key="1">
    <citation type="submission" date="2014-04" db="EMBL/GenBank/DDBJ databases">
        <authorList>
            <consortium name="DOE Joint Genome Institute"/>
            <person name="Kuo A."/>
            <person name="Kohler A."/>
            <person name="Costa M.D."/>
            <person name="Nagy L.G."/>
            <person name="Floudas D."/>
            <person name="Copeland A."/>
            <person name="Barry K.W."/>
            <person name="Cichocki N."/>
            <person name="Veneault-Fourrey C."/>
            <person name="LaButti K."/>
            <person name="Lindquist E.A."/>
            <person name="Lipzen A."/>
            <person name="Lundell T."/>
            <person name="Morin E."/>
            <person name="Murat C."/>
            <person name="Sun H."/>
            <person name="Tunlid A."/>
            <person name="Henrissat B."/>
            <person name="Grigoriev I.V."/>
            <person name="Hibbett D.S."/>
            <person name="Martin F."/>
            <person name="Nordberg H.P."/>
            <person name="Cantor M.N."/>
            <person name="Hua S.X."/>
        </authorList>
    </citation>
    <scope>NUCLEOTIDE SEQUENCE [LARGE SCALE GENOMIC DNA]</scope>
    <source>
        <strain evidence="1 2">Marx 270</strain>
    </source>
</reference>
<dbReference type="InParanoid" id="A0A0C3N1C4"/>
<proteinExistence type="predicted"/>
<dbReference type="HOGENOM" id="CLU_2455610_0_0_1"/>
<name>A0A0C3N1C4_PISTI</name>
<dbReference type="EMBL" id="KN832083">
    <property type="protein sequence ID" value="KIN94874.1"/>
    <property type="molecule type" value="Genomic_DNA"/>
</dbReference>
<gene>
    <name evidence="1" type="ORF">M404DRAFT_368882</name>
</gene>
<dbReference type="Proteomes" id="UP000054217">
    <property type="component" value="Unassembled WGS sequence"/>
</dbReference>
<dbReference type="OrthoDB" id="2094832at2759"/>
<evidence type="ECO:0000313" key="2">
    <source>
        <dbReference type="Proteomes" id="UP000054217"/>
    </source>
</evidence>
<organism evidence="1 2">
    <name type="scientific">Pisolithus tinctorius Marx 270</name>
    <dbReference type="NCBI Taxonomy" id="870435"/>
    <lineage>
        <taxon>Eukaryota</taxon>
        <taxon>Fungi</taxon>
        <taxon>Dikarya</taxon>
        <taxon>Basidiomycota</taxon>
        <taxon>Agaricomycotina</taxon>
        <taxon>Agaricomycetes</taxon>
        <taxon>Agaricomycetidae</taxon>
        <taxon>Boletales</taxon>
        <taxon>Sclerodermatineae</taxon>
        <taxon>Pisolithaceae</taxon>
        <taxon>Pisolithus</taxon>
    </lineage>
</organism>